<dbReference type="InterPro" id="IPR025310">
    <property type="entry name" value="DUF4164"/>
</dbReference>
<dbReference type="RefSeq" id="WP_101535702.1">
    <property type="nucleotide sequence ID" value="NZ_PKUQ01000054.1"/>
</dbReference>
<protein>
    <recommendedName>
        <fullName evidence="3">DUF4164 domain-containing protein</fullName>
    </recommendedName>
</protein>
<dbReference type="Pfam" id="PF13747">
    <property type="entry name" value="DUF4164"/>
    <property type="match status" value="1"/>
</dbReference>
<dbReference type="OrthoDB" id="8001694at2"/>
<evidence type="ECO:0000313" key="1">
    <source>
        <dbReference type="EMBL" id="PLW75297.1"/>
    </source>
</evidence>
<comment type="caution">
    <text evidence="1">The sequence shown here is derived from an EMBL/GenBank/DDBJ whole genome shotgun (WGS) entry which is preliminary data.</text>
</comment>
<name>A0A2N5XLI4_9HYPH</name>
<organism evidence="1 2">
    <name type="scientific">Cohaesibacter celericrescens</name>
    <dbReference type="NCBI Taxonomy" id="2067669"/>
    <lineage>
        <taxon>Bacteria</taxon>
        <taxon>Pseudomonadati</taxon>
        <taxon>Pseudomonadota</taxon>
        <taxon>Alphaproteobacteria</taxon>
        <taxon>Hyphomicrobiales</taxon>
        <taxon>Cohaesibacteraceae</taxon>
    </lineage>
</organism>
<gene>
    <name evidence="1" type="ORF">C0081_20650</name>
</gene>
<accession>A0A2N5XLI4</accession>
<proteinExistence type="predicted"/>
<sequence>MGDKPDVSGALARLDRALLSLELAVDKRRDKGLSMKALQGDLKRMSVERSDLTSSLESVKARSEKLEGANEEVSRRLGAAMESVRAVLEQHGG</sequence>
<evidence type="ECO:0000313" key="2">
    <source>
        <dbReference type="Proteomes" id="UP000234881"/>
    </source>
</evidence>
<dbReference type="Proteomes" id="UP000234881">
    <property type="component" value="Unassembled WGS sequence"/>
</dbReference>
<keyword evidence="2" id="KW-1185">Reference proteome</keyword>
<dbReference type="AlphaFoldDB" id="A0A2N5XLI4"/>
<evidence type="ECO:0008006" key="3">
    <source>
        <dbReference type="Google" id="ProtNLM"/>
    </source>
</evidence>
<reference evidence="1 2" key="1">
    <citation type="submission" date="2018-01" db="EMBL/GenBank/DDBJ databases">
        <title>The draft genome sequence of Cohaesibacter sp. H1304.</title>
        <authorList>
            <person name="Wang N.-N."/>
            <person name="Du Z.-J."/>
        </authorList>
    </citation>
    <scope>NUCLEOTIDE SEQUENCE [LARGE SCALE GENOMIC DNA]</scope>
    <source>
        <strain evidence="1 2">H1304</strain>
    </source>
</reference>
<dbReference type="EMBL" id="PKUQ01000054">
    <property type="protein sequence ID" value="PLW75297.1"/>
    <property type="molecule type" value="Genomic_DNA"/>
</dbReference>